<reference evidence="9" key="2">
    <citation type="journal article" date="2021" name="PeerJ">
        <title>Extensive microbial diversity within the chicken gut microbiome revealed by metagenomics and culture.</title>
        <authorList>
            <person name="Gilroy R."/>
            <person name="Ravi A."/>
            <person name="Getino M."/>
            <person name="Pursley I."/>
            <person name="Horton D.L."/>
            <person name="Alikhan N.F."/>
            <person name="Baker D."/>
            <person name="Gharbi K."/>
            <person name="Hall N."/>
            <person name="Watson M."/>
            <person name="Adriaenssens E.M."/>
            <person name="Foster-Nyarko E."/>
            <person name="Jarju S."/>
            <person name="Secka A."/>
            <person name="Antonio M."/>
            <person name="Oren A."/>
            <person name="Chaudhuri R.R."/>
            <person name="La Ragione R."/>
            <person name="Hildebrand F."/>
            <person name="Pallen M.J."/>
        </authorList>
    </citation>
    <scope>NUCLEOTIDE SEQUENCE</scope>
    <source>
        <strain evidence="9">CHK152-2994</strain>
    </source>
</reference>
<evidence type="ECO:0000256" key="3">
    <source>
        <dbReference type="ARBA" id="ARBA00022679"/>
    </source>
</evidence>
<keyword evidence="4" id="KW-0547">Nucleotide-binding</keyword>
<dbReference type="GO" id="GO:0046656">
    <property type="term" value="P:folic acid biosynthetic process"/>
    <property type="evidence" value="ECO:0007669"/>
    <property type="project" value="UniProtKB-KW"/>
</dbReference>
<protein>
    <recommendedName>
        <fullName evidence="2">2-amino-4-hydroxy-6-hydroxymethyldihydropteridine diphosphokinase</fullName>
        <ecNumber evidence="2">2.7.6.3</ecNumber>
    </recommendedName>
</protein>
<keyword evidence="5" id="KW-0418">Kinase</keyword>
<sequence length="168" mass="19337">MAIVYLSLGSNKGDRIGYVQQATSLLGACEKVSIIRTSAFYETEPWNMNSETWFVNAVVEIKTQLSPRELLNECKRIETQLGRKPAQPGNYEDRTIDIDILFYGNEIIQDEELTIPHKYVHLRAFTLVPLLELIPDYIHPVLHKSIMDLHSDLENPEMVFLYGTRVEI</sequence>
<keyword evidence="7" id="KW-0289">Folate biosynthesis</keyword>
<dbReference type="GO" id="GO:0003848">
    <property type="term" value="F:2-amino-4-hydroxy-6-hydroxymethyldihydropteridine diphosphokinase activity"/>
    <property type="evidence" value="ECO:0007669"/>
    <property type="project" value="UniProtKB-EC"/>
</dbReference>
<dbReference type="PANTHER" id="PTHR43071">
    <property type="entry name" value="2-AMINO-4-HYDROXY-6-HYDROXYMETHYLDIHYDROPTERIDINE PYROPHOSPHOKINASE"/>
    <property type="match status" value="1"/>
</dbReference>
<dbReference type="AlphaFoldDB" id="A0A9D1FXC6"/>
<dbReference type="Gene3D" id="3.30.70.560">
    <property type="entry name" value="7,8-Dihydro-6-hydroxymethylpterin-pyrophosphokinase HPPK"/>
    <property type="match status" value="1"/>
</dbReference>
<evidence type="ECO:0000256" key="6">
    <source>
        <dbReference type="ARBA" id="ARBA00022840"/>
    </source>
</evidence>
<accession>A0A9D1FXC6</accession>
<dbReference type="PANTHER" id="PTHR43071:SF1">
    <property type="entry name" value="2-AMINO-4-HYDROXY-6-HYDROXYMETHYLDIHYDROPTERIDINE PYROPHOSPHOKINASE"/>
    <property type="match status" value="1"/>
</dbReference>
<gene>
    <name evidence="9" type="primary">folK</name>
    <name evidence="9" type="ORF">IAD41_09630</name>
</gene>
<dbReference type="EMBL" id="DVJO01000211">
    <property type="protein sequence ID" value="HIS83849.1"/>
    <property type="molecule type" value="Genomic_DNA"/>
</dbReference>
<feature type="domain" description="7,8-dihydro-6-hydroxymethylpterin-pyrophosphokinase" evidence="8">
    <location>
        <begin position="5"/>
        <end position="135"/>
    </location>
</feature>
<evidence type="ECO:0000256" key="1">
    <source>
        <dbReference type="ARBA" id="ARBA00005051"/>
    </source>
</evidence>
<evidence type="ECO:0000259" key="8">
    <source>
        <dbReference type="Pfam" id="PF01288"/>
    </source>
</evidence>
<reference evidence="9" key="1">
    <citation type="submission" date="2020-10" db="EMBL/GenBank/DDBJ databases">
        <authorList>
            <person name="Gilroy R."/>
        </authorList>
    </citation>
    <scope>NUCLEOTIDE SEQUENCE</scope>
    <source>
        <strain evidence="9">CHK152-2994</strain>
    </source>
</reference>
<comment type="caution">
    <text evidence="9">The sequence shown here is derived from an EMBL/GenBank/DDBJ whole genome shotgun (WGS) entry which is preliminary data.</text>
</comment>
<dbReference type="Proteomes" id="UP000824139">
    <property type="component" value="Unassembled WGS sequence"/>
</dbReference>
<organism evidence="9 10">
    <name type="scientific">Candidatus Scatenecus faecavium</name>
    <dbReference type="NCBI Taxonomy" id="2840915"/>
    <lineage>
        <taxon>Bacteria</taxon>
        <taxon>Candidatus Scatenecus</taxon>
    </lineage>
</organism>
<dbReference type="InterPro" id="IPR035907">
    <property type="entry name" value="Hppk_sf"/>
</dbReference>
<dbReference type="GO" id="GO:0005524">
    <property type="term" value="F:ATP binding"/>
    <property type="evidence" value="ECO:0007669"/>
    <property type="project" value="UniProtKB-KW"/>
</dbReference>
<dbReference type="Pfam" id="PF01288">
    <property type="entry name" value="HPPK"/>
    <property type="match status" value="1"/>
</dbReference>
<evidence type="ECO:0000256" key="7">
    <source>
        <dbReference type="ARBA" id="ARBA00022909"/>
    </source>
</evidence>
<evidence type="ECO:0000256" key="5">
    <source>
        <dbReference type="ARBA" id="ARBA00022777"/>
    </source>
</evidence>
<evidence type="ECO:0000256" key="2">
    <source>
        <dbReference type="ARBA" id="ARBA00013253"/>
    </source>
</evidence>
<name>A0A9D1FXC6_9BACT</name>
<dbReference type="NCBIfam" id="TIGR01498">
    <property type="entry name" value="folK"/>
    <property type="match status" value="1"/>
</dbReference>
<evidence type="ECO:0000256" key="4">
    <source>
        <dbReference type="ARBA" id="ARBA00022741"/>
    </source>
</evidence>
<dbReference type="EC" id="2.7.6.3" evidence="2"/>
<dbReference type="CDD" id="cd00483">
    <property type="entry name" value="HPPK"/>
    <property type="match status" value="1"/>
</dbReference>
<proteinExistence type="predicted"/>
<evidence type="ECO:0000313" key="9">
    <source>
        <dbReference type="EMBL" id="HIS83849.1"/>
    </source>
</evidence>
<dbReference type="InterPro" id="IPR000550">
    <property type="entry name" value="Hppk"/>
</dbReference>
<keyword evidence="3 9" id="KW-0808">Transferase</keyword>
<comment type="pathway">
    <text evidence="1">Cofactor biosynthesis; tetrahydrofolate biosynthesis; 2-amino-4-hydroxy-6-hydroxymethyl-7,8-dihydropteridine diphosphate from 7,8-dihydroneopterin triphosphate: step 4/4.</text>
</comment>
<dbReference type="GO" id="GO:0016301">
    <property type="term" value="F:kinase activity"/>
    <property type="evidence" value="ECO:0007669"/>
    <property type="project" value="UniProtKB-KW"/>
</dbReference>
<keyword evidence="6" id="KW-0067">ATP-binding</keyword>
<dbReference type="SUPFAM" id="SSF55083">
    <property type="entry name" value="6-hydroxymethyl-7,8-dihydropterin pyrophosphokinase, HPPK"/>
    <property type="match status" value="1"/>
</dbReference>
<evidence type="ECO:0000313" key="10">
    <source>
        <dbReference type="Proteomes" id="UP000824139"/>
    </source>
</evidence>